<comment type="similarity">
    <text evidence="5">Belongs to the NRP synthetase family.</text>
</comment>
<dbReference type="GO" id="GO:0031177">
    <property type="term" value="F:phosphopantetheine binding"/>
    <property type="evidence" value="ECO:0007669"/>
    <property type="project" value="InterPro"/>
</dbReference>
<dbReference type="Pfam" id="PF00550">
    <property type="entry name" value="PP-binding"/>
    <property type="match status" value="4"/>
</dbReference>
<dbReference type="InterPro" id="IPR020806">
    <property type="entry name" value="PKS_PP-bd"/>
</dbReference>
<dbReference type="VEuPathDB" id="FungiDB:MMYC01_200893"/>
<proteinExistence type="inferred from homology"/>
<dbReference type="InterPro" id="IPR023213">
    <property type="entry name" value="CAT-like_dom_sf"/>
</dbReference>
<dbReference type="PANTHER" id="PTHR45527:SF1">
    <property type="entry name" value="FATTY ACID SYNTHASE"/>
    <property type="match status" value="1"/>
</dbReference>
<evidence type="ECO:0000259" key="6">
    <source>
        <dbReference type="PROSITE" id="PS50075"/>
    </source>
</evidence>
<dbReference type="SUPFAM" id="SSF52777">
    <property type="entry name" value="CoA-dependent acyltransferases"/>
    <property type="match status" value="10"/>
</dbReference>
<protein>
    <submittedName>
        <fullName evidence="7">Hydroxamate-type ferrichrome siderophore peptide synthetase</fullName>
    </submittedName>
</protein>
<keyword evidence="4" id="KW-0436">Ligase</keyword>
<dbReference type="InterPro" id="IPR042099">
    <property type="entry name" value="ANL_N_sf"/>
</dbReference>
<reference evidence="7 8" key="1">
    <citation type="journal article" date="2016" name="Genome Announc.">
        <title>Genome Sequence of Madurella mycetomatis mm55, Isolated from a Human Mycetoma Case in Sudan.</title>
        <authorList>
            <person name="Smit S."/>
            <person name="Derks M.F."/>
            <person name="Bervoets S."/>
            <person name="Fahal A."/>
            <person name="van Leeuwen W."/>
            <person name="van Belkum A."/>
            <person name="van de Sande W.W."/>
        </authorList>
    </citation>
    <scope>NUCLEOTIDE SEQUENCE [LARGE SCALE GENOMIC DNA]</scope>
    <source>
        <strain evidence="8">mm55</strain>
    </source>
</reference>
<dbReference type="GO" id="GO:0031169">
    <property type="term" value="P:ferrichrome biosynthetic process"/>
    <property type="evidence" value="ECO:0007669"/>
    <property type="project" value="UniProtKB-ARBA"/>
</dbReference>
<dbReference type="Pfam" id="PF00668">
    <property type="entry name" value="Condensation"/>
    <property type="match status" value="5"/>
</dbReference>
<comment type="caution">
    <text evidence="7">The sequence shown here is derived from an EMBL/GenBank/DDBJ whole genome shotgun (WGS) entry which is preliminary data.</text>
</comment>
<dbReference type="GO" id="GO:0005737">
    <property type="term" value="C:cytoplasm"/>
    <property type="evidence" value="ECO:0007669"/>
    <property type="project" value="TreeGrafter"/>
</dbReference>
<keyword evidence="2" id="KW-0596">Phosphopantetheine</keyword>
<comment type="pathway">
    <text evidence="1">Siderophore biosynthesis.</text>
</comment>
<dbReference type="SUPFAM" id="SSF56801">
    <property type="entry name" value="Acetyl-CoA synthetase-like"/>
    <property type="match status" value="1"/>
</dbReference>
<dbReference type="PROSITE" id="PS50075">
    <property type="entry name" value="CARRIER"/>
    <property type="match status" value="4"/>
</dbReference>
<organism evidence="7 8">
    <name type="scientific">Madurella mycetomatis</name>
    <dbReference type="NCBI Taxonomy" id="100816"/>
    <lineage>
        <taxon>Eukaryota</taxon>
        <taxon>Fungi</taxon>
        <taxon>Dikarya</taxon>
        <taxon>Ascomycota</taxon>
        <taxon>Pezizomycotina</taxon>
        <taxon>Sordariomycetes</taxon>
        <taxon>Sordariomycetidae</taxon>
        <taxon>Sordariales</taxon>
        <taxon>Sordariales incertae sedis</taxon>
        <taxon>Madurella</taxon>
    </lineage>
</organism>
<evidence type="ECO:0000313" key="8">
    <source>
        <dbReference type="Proteomes" id="UP000078237"/>
    </source>
</evidence>
<keyword evidence="8" id="KW-1185">Reference proteome</keyword>
<sequence>NASVARLAQVLPTADAISSVRETDLLPKQLVDKAVEKLGDLPFDNILPCTPLQEAMLAASVGKGRYLNRMLFRVNADLSKLKEAWNAICTRHGILRTCFVSTVDVQRPILQVVLAQQQLNWYDFDAGQSNIDDCISQHARAVPDPLDTMKPAVSLASIRQGDYVYLSFICHHALYDGVAIERLLYEIEKHLGCFSLPPPPEYDRFIWESLTLPASTDNFWMKHLADYHPKMVTQLRSGDLETRRHVSARELDIPLSQIKTRIRELGVSLLALVQSAWATALGCLFQTSDICFGNVVNGRSLPIDGIDKLIAPCFNTIPVRIDMCGSQRNVDLMKAFQTLNGELIQYQFTPLKRIQSLLSKRNTRSLFDTLLLLQQPRRPLDQSLWVLERDESEMDVPLVCEVTPVTHIDRLIIELHAAENQQLPHGVVELIFDLFSYAMRDCVQFPASHVSLNSIPWGLMERVSRCQLVSPEPASVVRPSDTPTEEWTTTEISIRAVLAAFSASDTGCIQHHTTIYQLGLDSITAVQIASTLRERGYQVLASDVIDHPTCQSLAQYIETRVTDVEARLAFDLAGFQSIIRPQIVAQGVAADRVKMILPCTPLQSAMMAQFIKSGGTDYFNYITFQMQSGVTVARLVEAWRAVASAHSILRTGIVPVEHNEFAFAMIEHCTAETAIVELAGSLDPGLWRLEAARAAAEEPWRRLWKVAIVESKEGLFMHLAMHHALYDAHSLQWILKDLEKALAGGQISVPSRTEDAVLDILEHISAETECSEKFWKRQATRAVINGFPVMTPLRETSCEILTEVSTSSVSLHALEAAAARSGHTLQVILQAAWTRVLSAYLGETSVVFGVILSGRNTDATRTAVFPCITTLPVISSNDESNLRLLTDMLQYNTELYKQQHQPLTHIQRWLGRPDSRLFDTLLVYQKFGIETSENVPWRIVREEANVDYPLSIEVEPKTCDRLGYQITFSSNVLPKEQACMLLRQFDEAITHLALEPEGQESDLSTSCPDLFSILSPETPDILTTVKFLHQFVERQAVNTPDATALQFVASFDNETPVGRVWSYKQLDANGNRIAHLLFPHASPGDIVAIYSEKCPEAYFAILGILKAGCAFVALDPGAPRSRNEFIINDSGASVLLTYLQGKDSLELSASVPVLSIDEDWMSAAPADPPTLSRDLQASDVCYCLYTSGTTGTPKGCQITHDNAVQCMLAFQHIFEGHWQEDSKWLQFASLHFDVSVLEQYWSWSVGIILVAAPRDLILDDLAATISRLGITHIDLTPSLARLLHPDDVPSLCRGVFITGGESLKQEILDAWGSKGVIYNFYGPTEATIGVTVYPRVPAVGRASNIGRQFINVGSYVLKPETEQPVLRGGVGELCVSGRLVGKGYLKRDELTAQRFPTLQRSGDRIYRTGDLVRVLHDGCFDFLGRADDQVKLRGQRLEIGEINHTIRKGVEAVTDVATLVVRNEEYQKDFLVSFIVAGDESRRREAASCLKAIENKEASALCRRARDACRSKLPSYMVPTYVLQLPFIPLSANNKAEVKELRKFFSSLGQDKLAAFSSADKDRRALDPREAKVARVLATVQSIDPSFLSPESSIFELGIDSISVLRFCRALKIEGFAQATPSLILQHPLIRDLTSVLEVPKVSSNPDSVAAARQLVQACAHKHRPHVCRELGAPPDQVEYIAPCSPLQQGIISRSVTENAYYNTIRFMLAPEVSTSFLREAYQRTVDALPILRTRFVGTIDGFVQVALRKCSLPSIWREIQLCGTSVEEAIFNARESWVSRNKGCLAQPLEAVLIDGGGPRDRLLVLHIFHGLYDASSLTLVLDRMVAEYLALTGSHAEEAAPVPSFLDALCYGPLQDFSYSRPFWVKHLDGTTVMPISTSSRDAVALTVQRSISIRSLEALRVGLGVTHQALVQSAWVTVLAKYLSVDPVVGVIVSGRAIELDGAEWVIGPLFNTLPFRARISFQGEVSGTTWSSLIRQCHDYNMAVLAFQHTPLRDIQRWCSGGNPLFNTLFSFQRNETTTAEECVLWKAVHSDSNVDYPLALEANLDAEGRLTLLLVAQEGSDSSGELVTMMDDLEASFDAMIKNPEDPVLHGRPQSVDKVERGGVLNGRAPSVEPTEPTFAWTPEAIHIRAEIAKLAGAAPESIAETTHIFGLGLDSIDIIKLSARLKQHGIKIKTGELMKAQTVAAILQILQSRAGHSEEASKSDVMQSLKSKICSSLKEYAATLGGVGDYEIVLPTTSLQDSMVMEMVESDFQLYFNHDIRELAPTVDLDKLKNAWKVVVSGSPILRTKFLPIDIPFLEAAYCQVIAQDSSPYMTDISLDDIDELETLFATAVQLARKGAGRSHLLQLAFARVGQKRFMVLSLAHALYDGWSLALINQDLQAAYEGRYVPRTLDNYLTQLEAILFPVHQDASSFWSGFLEGASSTLFPEDEDQEDSDQEGATHRVELVSSFPADEVASFCRAHSVTLQTLGQACWAAVLASRTGSLDVTFGVVVACRDSESSEDLLFPTMNTIAVRSVLHGTISSWIRYMQDNMTSIAPHQHFPLRKAQKLARVGGSLFNTLFIYQRGAHASNQQDWERLIKSVGGSSAVEYPVCIEMATSGTELVWRAAISGAYGSSEDSLGVLQALDSVLVHILRSPDSDVLAFNGPEISICGLKPILLEYSDCRSVTGASETPTEASDRWSLVEERIRDVLSEVSGVPTASILRSHGIYHLGLDSISAIKAGSLLRKKGIYMGLRSMLTARSITDMARLVRDAQALLTPDESDFSNEISSLGEIDVPTILAAAQMDESTVKEVFPASPMQVHMLSVWQNSNGEVFYPCFTYIGSGKADRATITAAWDALIEETPILRTVFVSTGARSMPILQVVLNPSAFAKNWSSPSSGIWKSDDRVATQQYHSLHLEMYGTNQWKIQLNIHHALYDAVSLPAIMDRFSALCAGTARETTSHVFDWRNTLASHCSEDNRAARREFWTGYLAGAGSTPQPSEKELQDEGAKSRTGVVKRAAVRQISDLVKLCRDNGVSLQALLFAAYAEVLAASFAGTKSEGVVFGVYLANRAEISAQGATTYPFLRLVPLRVTLTPGGTLIDVAAAIQQDIHDISSPVNVEVGLWEIKDWTGLTVGTFVNFISAGHSHNDDKDGAVLLQQVATPNAESAERHWKHAAVGHGLPPELSRNPVRDAYADAFDIEVSVEGDGLTIGAFGPGSLGTARGTEIITNIVKVLKRAV</sequence>
<dbReference type="GO" id="GO:0010106">
    <property type="term" value="P:cellular response to iron ion starvation"/>
    <property type="evidence" value="ECO:0007669"/>
    <property type="project" value="UniProtKB-ARBA"/>
</dbReference>
<feature type="domain" description="Carrier" evidence="6">
    <location>
        <begin position="1567"/>
        <end position="1641"/>
    </location>
</feature>
<dbReference type="InterPro" id="IPR010071">
    <property type="entry name" value="AA_adenyl_dom"/>
</dbReference>
<dbReference type="PROSITE" id="PS00012">
    <property type="entry name" value="PHOSPHOPANTETHEINE"/>
    <property type="match status" value="3"/>
</dbReference>
<name>A0A175WFY7_9PEZI</name>
<feature type="domain" description="Carrier" evidence="6">
    <location>
        <begin position="2124"/>
        <end position="2200"/>
    </location>
</feature>
<dbReference type="PANTHER" id="PTHR45527">
    <property type="entry name" value="NONRIBOSOMAL PEPTIDE SYNTHETASE"/>
    <property type="match status" value="1"/>
</dbReference>
<evidence type="ECO:0000313" key="7">
    <source>
        <dbReference type="EMBL" id="KXX82747.1"/>
    </source>
</evidence>
<dbReference type="Gene3D" id="3.30.559.10">
    <property type="entry name" value="Chloramphenicol acetyltransferase-like domain"/>
    <property type="match status" value="5"/>
</dbReference>
<feature type="domain" description="Carrier" evidence="6">
    <location>
        <begin position="485"/>
        <end position="561"/>
    </location>
</feature>
<dbReference type="Gene3D" id="1.10.1200.10">
    <property type="entry name" value="ACP-like"/>
    <property type="match status" value="4"/>
</dbReference>
<dbReference type="NCBIfam" id="TIGR01733">
    <property type="entry name" value="AA-adenyl-dom"/>
    <property type="match status" value="1"/>
</dbReference>
<dbReference type="InterPro" id="IPR036736">
    <property type="entry name" value="ACP-like_sf"/>
</dbReference>
<dbReference type="OrthoDB" id="416786at2759"/>
<dbReference type="Gene3D" id="3.30.559.30">
    <property type="entry name" value="Nonribosomal peptide synthetase, condensation domain"/>
    <property type="match status" value="5"/>
</dbReference>
<feature type="domain" description="Carrier" evidence="6">
    <location>
        <begin position="2690"/>
        <end position="2763"/>
    </location>
</feature>
<dbReference type="FunFam" id="3.30.300.30:FF:000033">
    <property type="entry name" value="Nonribosomal siderophore peptide synthase SidC"/>
    <property type="match status" value="1"/>
</dbReference>
<dbReference type="Proteomes" id="UP000078237">
    <property type="component" value="Unassembled WGS sequence"/>
</dbReference>
<dbReference type="InterPro" id="IPR000873">
    <property type="entry name" value="AMP-dep_synth/lig_dom"/>
</dbReference>
<dbReference type="Pfam" id="PF00501">
    <property type="entry name" value="AMP-binding"/>
    <property type="match status" value="1"/>
</dbReference>
<dbReference type="Gene3D" id="3.40.50.12780">
    <property type="entry name" value="N-terminal domain of ligase-like"/>
    <property type="match status" value="1"/>
</dbReference>
<dbReference type="Gene3D" id="3.30.300.30">
    <property type="match status" value="1"/>
</dbReference>
<gene>
    <name evidence="7" type="ORF">MMYC01_200893</name>
</gene>
<dbReference type="InterPro" id="IPR006162">
    <property type="entry name" value="Ppantetheine_attach_site"/>
</dbReference>
<dbReference type="GO" id="GO:0016874">
    <property type="term" value="F:ligase activity"/>
    <property type="evidence" value="ECO:0007669"/>
    <property type="project" value="UniProtKB-KW"/>
</dbReference>
<evidence type="ECO:0000256" key="1">
    <source>
        <dbReference type="ARBA" id="ARBA00004924"/>
    </source>
</evidence>
<dbReference type="InterPro" id="IPR045851">
    <property type="entry name" value="AMP-bd_C_sf"/>
</dbReference>
<dbReference type="FunFam" id="3.40.50.12780:FF:000024">
    <property type="entry name" value="Nonribosomal siderophore peptide synthase SidC"/>
    <property type="match status" value="1"/>
</dbReference>
<feature type="non-terminal residue" evidence="7">
    <location>
        <position position="1"/>
    </location>
</feature>
<dbReference type="InterPro" id="IPR009081">
    <property type="entry name" value="PP-bd_ACP"/>
</dbReference>
<dbReference type="SUPFAM" id="SSF47336">
    <property type="entry name" value="ACP-like"/>
    <property type="match status" value="4"/>
</dbReference>
<dbReference type="STRING" id="100816.A0A175WFY7"/>
<evidence type="ECO:0000256" key="3">
    <source>
        <dbReference type="ARBA" id="ARBA00022553"/>
    </source>
</evidence>
<dbReference type="CDD" id="cd05918">
    <property type="entry name" value="A_NRPS_SidN3_like"/>
    <property type="match status" value="1"/>
</dbReference>
<dbReference type="GO" id="GO:0043041">
    <property type="term" value="P:amino acid activation for nonribosomal peptide biosynthetic process"/>
    <property type="evidence" value="ECO:0007669"/>
    <property type="project" value="TreeGrafter"/>
</dbReference>
<dbReference type="EMBL" id="LCTW02000009">
    <property type="protein sequence ID" value="KXX82747.1"/>
    <property type="molecule type" value="Genomic_DNA"/>
</dbReference>
<accession>A0A175WFY7</accession>
<evidence type="ECO:0000256" key="4">
    <source>
        <dbReference type="ARBA" id="ARBA00022598"/>
    </source>
</evidence>
<evidence type="ECO:0000256" key="2">
    <source>
        <dbReference type="ARBA" id="ARBA00022450"/>
    </source>
</evidence>
<dbReference type="InterPro" id="IPR001242">
    <property type="entry name" value="Condensation_dom"/>
</dbReference>
<evidence type="ECO:0000256" key="5">
    <source>
        <dbReference type="ARBA" id="ARBA00029454"/>
    </source>
</evidence>
<keyword evidence="3" id="KW-0597">Phosphoprotein</keyword>
<dbReference type="SMART" id="SM00823">
    <property type="entry name" value="PKS_PP"/>
    <property type="match status" value="4"/>
</dbReference>